<feature type="compositionally biased region" description="Pro residues" evidence="1">
    <location>
        <begin position="33"/>
        <end position="42"/>
    </location>
</feature>
<evidence type="ECO:0000256" key="1">
    <source>
        <dbReference type="SAM" id="MobiDB-lite"/>
    </source>
</evidence>
<organism evidence="2 3">
    <name type="scientific">Fimbriiglobus ruber</name>
    <dbReference type="NCBI Taxonomy" id="1908690"/>
    <lineage>
        <taxon>Bacteria</taxon>
        <taxon>Pseudomonadati</taxon>
        <taxon>Planctomycetota</taxon>
        <taxon>Planctomycetia</taxon>
        <taxon>Gemmatales</taxon>
        <taxon>Gemmataceae</taxon>
        <taxon>Fimbriiglobus</taxon>
    </lineage>
</organism>
<protein>
    <submittedName>
        <fullName evidence="2">Uncharacterized protein</fullName>
    </submittedName>
</protein>
<name>A0A225DY43_9BACT</name>
<keyword evidence="3" id="KW-1185">Reference proteome</keyword>
<feature type="region of interest" description="Disordered" evidence="1">
    <location>
        <begin position="1"/>
        <end position="60"/>
    </location>
</feature>
<dbReference type="AlphaFoldDB" id="A0A225DY43"/>
<sequence length="60" mass="5902">MRVRGSSSTTGPSADGKSAPGGGAERSARFGLHPPPPPPSPPGGRKNDPPPPPPMPPAGQ</sequence>
<feature type="compositionally biased region" description="Polar residues" evidence="1">
    <location>
        <begin position="1"/>
        <end position="12"/>
    </location>
</feature>
<dbReference type="EMBL" id="NIDE01000003">
    <property type="protein sequence ID" value="OWK44494.1"/>
    <property type="molecule type" value="Genomic_DNA"/>
</dbReference>
<proteinExistence type="predicted"/>
<accession>A0A225DY43</accession>
<reference evidence="3" key="1">
    <citation type="submission" date="2017-06" db="EMBL/GenBank/DDBJ databases">
        <title>Genome analysis of Fimbriiglobus ruber SP5, the first member of the order Planctomycetales with confirmed chitinolytic capability.</title>
        <authorList>
            <person name="Ravin N.V."/>
            <person name="Rakitin A.L."/>
            <person name="Ivanova A.A."/>
            <person name="Beletsky A.V."/>
            <person name="Kulichevskaya I.S."/>
            <person name="Mardanov A.V."/>
            <person name="Dedysh S.N."/>
        </authorList>
    </citation>
    <scope>NUCLEOTIDE SEQUENCE [LARGE SCALE GENOMIC DNA]</scope>
    <source>
        <strain evidence="3">SP5</strain>
    </source>
</reference>
<dbReference type="Proteomes" id="UP000214646">
    <property type="component" value="Unassembled WGS sequence"/>
</dbReference>
<gene>
    <name evidence="2" type="ORF">FRUB_02426</name>
</gene>
<evidence type="ECO:0000313" key="2">
    <source>
        <dbReference type="EMBL" id="OWK44494.1"/>
    </source>
</evidence>
<feature type="compositionally biased region" description="Pro residues" evidence="1">
    <location>
        <begin position="49"/>
        <end position="60"/>
    </location>
</feature>
<comment type="caution">
    <text evidence="2">The sequence shown here is derived from an EMBL/GenBank/DDBJ whole genome shotgun (WGS) entry which is preliminary data.</text>
</comment>
<evidence type="ECO:0000313" key="3">
    <source>
        <dbReference type="Proteomes" id="UP000214646"/>
    </source>
</evidence>